<gene>
    <name evidence="2" type="ORF">WG66_2652</name>
</gene>
<protein>
    <recommendedName>
        <fullName evidence="4">Secreted protein</fullName>
    </recommendedName>
</protein>
<feature type="signal peptide" evidence="1">
    <location>
        <begin position="1"/>
        <end position="19"/>
    </location>
</feature>
<feature type="chain" id="PRO_5006902441" description="Secreted protein" evidence="1">
    <location>
        <begin position="20"/>
        <end position="72"/>
    </location>
</feature>
<accession>A0A0W0G867</accession>
<reference evidence="2 3" key="1">
    <citation type="submission" date="2015-12" db="EMBL/GenBank/DDBJ databases">
        <title>Draft genome sequence of Moniliophthora roreri, the causal agent of frosty pod rot of cacao.</title>
        <authorList>
            <person name="Aime M.C."/>
            <person name="Diaz-Valderrama J.R."/>
            <person name="Kijpornyongpan T."/>
            <person name="Phillips-Mora W."/>
        </authorList>
    </citation>
    <scope>NUCLEOTIDE SEQUENCE [LARGE SCALE GENOMIC DNA]</scope>
    <source>
        <strain evidence="2 3">MCA 2952</strain>
    </source>
</reference>
<evidence type="ECO:0000256" key="1">
    <source>
        <dbReference type="SAM" id="SignalP"/>
    </source>
</evidence>
<evidence type="ECO:0000313" key="2">
    <source>
        <dbReference type="EMBL" id="KTB44771.1"/>
    </source>
</evidence>
<name>A0A0W0G867_MONRR</name>
<dbReference type="AlphaFoldDB" id="A0A0W0G867"/>
<comment type="caution">
    <text evidence="2">The sequence shown here is derived from an EMBL/GenBank/DDBJ whole genome shotgun (WGS) entry which is preliminary data.</text>
</comment>
<proteinExistence type="predicted"/>
<sequence length="72" mass="7608">MTIPTVTTIIALPTATAVAALPETTTIITFPAAATPARALLIEGDIKPLCRMQRLDAPQPPDNMCILFAYAV</sequence>
<organism evidence="2 3">
    <name type="scientific">Moniliophthora roreri</name>
    <name type="common">Frosty pod rot fungus</name>
    <name type="synonym">Monilia roreri</name>
    <dbReference type="NCBI Taxonomy" id="221103"/>
    <lineage>
        <taxon>Eukaryota</taxon>
        <taxon>Fungi</taxon>
        <taxon>Dikarya</taxon>
        <taxon>Basidiomycota</taxon>
        <taxon>Agaricomycotina</taxon>
        <taxon>Agaricomycetes</taxon>
        <taxon>Agaricomycetidae</taxon>
        <taxon>Agaricales</taxon>
        <taxon>Marasmiineae</taxon>
        <taxon>Marasmiaceae</taxon>
        <taxon>Moniliophthora</taxon>
    </lineage>
</organism>
<dbReference type="EMBL" id="LATX01000854">
    <property type="protein sequence ID" value="KTB44771.1"/>
    <property type="molecule type" value="Genomic_DNA"/>
</dbReference>
<keyword evidence="1" id="KW-0732">Signal</keyword>
<evidence type="ECO:0008006" key="4">
    <source>
        <dbReference type="Google" id="ProtNLM"/>
    </source>
</evidence>
<evidence type="ECO:0000313" key="3">
    <source>
        <dbReference type="Proteomes" id="UP000054988"/>
    </source>
</evidence>
<dbReference type="Proteomes" id="UP000054988">
    <property type="component" value="Unassembled WGS sequence"/>
</dbReference>